<feature type="transmembrane region" description="Helical" evidence="1">
    <location>
        <begin position="163"/>
        <end position="184"/>
    </location>
</feature>
<gene>
    <name evidence="3" type="ORF">RJ641_035063</name>
</gene>
<keyword evidence="1" id="KW-0812">Transmembrane</keyword>
<comment type="caution">
    <text evidence="3">The sequence shown here is derived from an EMBL/GenBank/DDBJ whole genome shotgun (WGS) entry which is preliminary data.</text>
</comment>
<dbReference type="PANTHER" id="PTHR46929:SF28">
    <property type="entry name" value="MYB_SANT-LIKE DNA-BINDING DOMAIN PROTEIN"/>
    <property type="match status" value="1"/>
</dbReference>
<organism evidence="3 4">
    <name type="scientific">Dillenia turbinata</name>
    <dbReference type="NCBI Taxonomy" id="194707"/>
    <lineage>
        <taxon>Eukaryota</taxon>
        <taxon>Viridiplantae</taxon>
        <taxon>Streptophyta</taxon>
        <taxon>Embryophyta</taxon>
        <taxon>Tracheophyta</taxon>
        <taxon>Spermatophyta</taxon>
        <taxon>Magnoliopsida</taxon>
        <taxon>eudicotyledons</taxon>
        <taxon>Gunneridae</taxon>
        <taxon>Pentapetalae</taxon>
        <taxon>Dilleniales</taxon>
        <taxon>Dilleniaceae</taxon>
        <taxon>Dillenia</taxon>
    </lineage>
</organism>
<evidence type="ECO:0000259" key="2">
    <source>
        <dbReference type="Pfam" id="PF12776"/>
    </source>
</evidence>
<feature type="domain" description="Myb/SANT-like" evidence="2">
    <location>
        <begin position="255"/>
        <end position="288"/>
    </location>
</feature>
<dbReference type="InterPro" id="IPR024752">
    <property type="entry name" value="Myb/SANT-like_dom"/>
</dbReference>
<dbReference type="Proteomes" id="UP001370490">
    <property type="component" value="Unassembled WGS sequence"/>
</dbReference>
<evidence type="ECO:0000313" key="4">
    <source>
        <dbReference type="Proteomes" id="UP001370490"/>
    </source>
</evidence>
<proteinExistence type="predicted"/>
<evidence type="ECO:0000256" key="1">
    <source>
        <dbReference type="SAM" id="Phobius"/>
    </source>
</evidence>
<reference evidence="3 4" key="1">
    <citation type="submission" date="2023-12" db="EMBL/GenBank/DDBJ databases">
        <title>A high-quality genome assembly for Dillenia turbinata (Dilleniales).</title>
        <authorList>
            <person name="Chanderbali A."/>
        </authorList>
    </citation>
    <scope>NUCLEOTIDE SEQUENCE [LARGE SCALE GENOMIC DNA]</scope>
    <source>
        <strain evidence="3">LSX21</strain>
        <tissue evidence="3">Leaf</tissue>
    </source>
</reference>
<keyword evidence="4" id="KW-1185">Reference proteome</keyword>
<evidence type="ECO:0000313" key="3">
    <source>
        <dbReference type="EMBL" id="KAK6934908.1"/>
    </source>
</evidence>
<dbReference type="AlphaFoldDB" id="A0AAN8ZI59"/>
<name>A0AAN8ZI59_9MAGN</name>
<sequence>MGNEEKTKNKNLSGGKNGVRLQFGISIGYDMVPLSLTLHLVADGNASYEGFLRLQKLWMTKALPPEINQETLGQLQWIVRKGFKLRSSFTRNAWEDMVASMNMRFAPQLEKEVLQNRSEKFKQQYNIVKALIQQNGFHWDGTGRMVVAEDDVRDDYIKEHTRAAIALCFVIFYPILHFAAEFLITPRQNHTGLLSVPNYDDFCVIYGEASACQVVKFAHYASPKSPSNDRLLRSSQVVDGGGKQLPSSSDRTRINWTLTMDRYFVEIMVEQVLKGYKNNALFRGKAWKLWSPCSTTNLNLLEQDGFHFDHTKEKIVAEDHVWDDYIKVHPEARAYRKVIVPCFKDLCVIFGNEHSVTPSVNLDVATPEVKQQSESSQFPTVSAANDDMCLVRLCVIRSKILEALSVFLVILFPLLIMF</sequence>
<protein>
    <submittedName>
        <fullName evidence="3">Myb/SANT-like domain</fullName>
    </submittedName>
</protein>
<dbReference type="EMBL" id="JBAMMX010000008">
    <property type="protein sequence ID" value="KAK6934908.1"/>
    <property type="molecule type" value="Genomic_DNA"/>
</dbReference>
<dbReference type="PANTHER" id="PTHR46929">
    <property type="entry name" value="EXPRESSED PROTEIN"/>
    <property type="match status" value="1"/>
</dbReference>
<feature type="domain" description="Myb/SANT-like" evidence="2">
    <location>
        <begin position="79"/>
        <end position="156"/>
    </location>
</feature>
<accession>A0AAN8ZI59</accession>
<keyword evidence="1" id="KW-0472">Membrane</keyword>
<keyword evidence="1" id="KW-1133">Transmembrane helix</keyword>
<dbReference type="Pfam" id="PF12776">
    <property type="entry name" value="Myb_DNA-bind_3"/>
    <property type="match status" value="2"/>
</dbReference>